<protein>
    <submittedName>
        <fullName evidence="1">Unannotated protein</fullName>
    </submittedName>
</protein>
<dbReference type="CDD" id="cd03451">
    <property type="entry name" value="FkbR2"/>
    <property type="match status" value="1"/>
</dbReference>
<organism evidence="1">
    <name type="scientific">freshwater metagenome</name>
    <dbReference type="NCBI Taxonomy" id="449393"/>
    <lineage>
        <taxon>unclassified sequences</taxon>
        <taxon>metagenomes</taxon>
        <taxon>ecological metagenomes</taxon>
    </lineage>
</organism>
<accession>A0A6J6WNG1</accession>
<dbReference type="InterPro" id="IPR029069">
    <property type="entry name" value="HotDog_dom_sf"/>
</dbReference>
<evidence type="ECO:0000313" key="1">
    <source>
        <dbReference type="EMBL" id="CAB4785479.1"/>
    </source>
</evidence>
<dbReference type="Pfam" id="PF19315">
    <property type="entry name" value="MC_hydratase"/>
    <property type="match status" value="1"/>
</dbReference>
<name>A0A6J6WNG1_9ZZZZ</name>
<proteinExistence type="predicted"/>
<dbReference type="InterPro" id="IPR048274">
    <property type="entry name" value="MC_hydratase"/>
</dbReference>
<dbReference type="SUPFAM" id="SSF54637">
    <property type="entry name" value="Thioesterase/thiol ester dehydrase-isomerase"/>
    <property type="match status" value="1"/>
</dbReference>
<dbReference type="PANTHER" id="PTHR43664">
    <property type="entry name" value="MONOAMINE OXIDASE-RELATED"/>
    <property type="match status" value="1"/>
</dbReference>
<reference evidence="1" key="1">
    <citation type="submission" date="2020-05" db="EMBL/GenBank/DDBJ databases">
        <authorList>
            <person name="Chiriac C."/>
            <person name="Salcher M."/>
            <person name="Ghai R."/>
            <person name="Kavagutti S V."/>
        </authorList>
    </citation>
    <scope>NUCLEOTIDE SEQUENCE</scope>
</reference>
<dbReference type="GO" id="GO:0016829">
    <property type="term" value="F:lyase activity"/>
    <property type="evidence" value="ECO:0007669"/>
    <property type="project" value="InterPro"/>
</dbReference>
<dbReference type="Gene3D" id="3.10.129.10">
    <property type="entry name" value="Hotdog Thioesterase"/>
    <property type="match status" value="1"/>
</dbReference>
<dbReference type="AlphaFoldDB" id="A0A6J6WNG1"/>
<dbReference type="InterPro" id="IPR052342">
    <property type="entry name" value="MCH/BMMD"/>
</dbReference>
<dbReference type="EMBL" id="CAFAAI010000003">
    <property type="protein sequence ID" value="CAB4785479.1"/>
    <property type="molecule type" value="Genomic_DNA"/>
</dbReference>
<sequence length="173" mass="19285">MMTIKQGWRGRYFEDFEVGDIYQHPLGRTITETDNVWFTLLTCNTNQMHFNQHYAENSTFGRPLVNSGFTIGLVLGMTVSDVSQQAIANLSMDKVLLSHPLFVGDTVYAETLVLAKRESTSRPNAGIVTVKSRGLNQNGDVAISFERNVMVYRRGLGHDEGSFPQAATPIDQP</sequence>
<gene>
    <name evidence="1" type="ORF">UFOPK2992_00044</name>
</gene>
<dbReference type="PANTHER" id="PTHR43664:SF1">
    <property type="entry name" value="BETA-METHYLMALYL-COA DEHYDRATASE"/>
    <property type="match status" value="1"/>
</dbReference>